<dbReference type="RefSeq" id="WP_161411717.1">
    <property type="nucleotide sequence ID" value="NZ_WTUZ01000040.1"/>
</dbReference>
<sequence>MEIKNIQKEQAWQLRHEVMWPERDLSYVQLSDDDEGIHYGLFADEALISVVSLFIHGEEAQFRKFATKVSSQGKGYGSQLLRHMLREAMLLGVKRIYCNARSNKVSFYEKFGLAVTDKQFTKGGKDYVIMESYCSSEPDLIDNRKEDYHV</sequence>
<dbReference type="EMBL" id="WTUZ01000040">
    <property type="protein sequence ID" value="MZQ87085.1"/>
    <property type="molecule type" value="Genomic_DNA"/>
</dbReference>
<proteinExistence type="predicted"/>
<name>A0A6L8V9Y3_9BACL</name>
<dbReference type="Proteomes" id="UP000481087">
    <property type="component" value="Unassembled WGS sequence"/>
</dbReference>
<dbReference type="CDD" id="cd04301">
    <property type="entry name" value="NAT_SF"/>
    <property type="match status" value="1"/>
</dbReference>
<evidence type="ECO:0000313" key="2">
    <source>
        <dbReference type="EMBL" id="MZQ87085.1"/>
    </source>
</evidence>
<keyword evidence="3" id="KW-1185">Reference proteome</keyword>
<evidence type="ECO:0000259" key="1">
    <source>
        <dbReference type="PROSITE" id="PS51186"/>
    </source>
</evidence>
<dbReference type="InterPro" id="IPR000182">
    <property type="entry name" value="GNAT_dom"/>
</dbReference>
<keyword evidence="2" id="KW-0808">Transferase</keyword>
<evidence type="ECO:0000313" key="3">
    <source>
        <dbReference type="Proteomes" id="UP000481087"/>
    </source>
</evidence>
<organism evidence="2 3">
    <name type="scientific">Paenibacillus silvestris</name>
    <dbReference type="NCBI Taxonomy" id="2606219"/>
    <lineage>
        <taxon>Bacteria</taxon>
        <taxon>Bacillati</taxon>
        <taxon>Bacillota</taxon>
        <taxon>Bacilli</taxon>
        <taxon>Bacillales</taxon>
        <taxon>Paenibacillaceae</taxon>
        <taxon>Paenibacillus</taxon>
    </lineage>
</organism>
<dbReference type="GO" id="GO:0016747">
    <property type="term" value="F:acyltransferase activity, transferring groups other than amino-acyl groups"/>
    <property type="evidence" value="ECO:0007669"/>
    <property type="project" value="InterPro"/>
</dbReference>
<comment type="caution">
    <text evidence="2">The sequence shown here is derived from an EMBL/GenBank/DDBJ whole genome shotgun (WGS) entry which is preliminary data.</text>
</comment>
<dbReference type="Pfam" id="PF00583">
    <property type="entry name" value="Acetyltransf_1"/>
    <property type="match status" value="1"/>
</dbReference>
<dbReference type="PROSITE" id="PS51186">
    <property type="entry name" value="GNAT"/>
    <property type="match status" value="1"/>
</dbReference>
<dbReference type="InterPro" id="IPR016181">
    <property type="entry name" value="Acyl_CoA_acyltransferase"/>
</dbReference>
<dbReference type="SUPFAM" id="SSF55729">
    <property type="entry name" value="Acyl-CoA N-acyltransferases (Nat)"/>
    <property type="match status" value="1"/>
</dbReference>
<dbReference type="AlphaFoldDB" id="A0A6L8V9Y3"/>
<protein>
    <submittedName>
        <fullName evidence="2">GNAT family N-acetyltransferase</fullName>
    </submittedName>
</protein>
<feature type="domain" description="N-acetyltransferase" evidence="1">
    <location>
        <begin position="1"/>
        <end position="135"/>
    </location>
</feature>
<gene>
    <name evidence="2" type="ORF">GQF01_33730</name>
</gene>
<dbReference type="Gene3D" id="3.40.630.30">
    <property type="match status" value="1"/>
</dbReference>
<reference evidence="2 3" key="1">
    <citation type="submission" date="2019-12" db="EMBL/GenBank/DDBJ databases">
        <title>Paenibacillus sp. nov. sp. isolated from soil.</title>
        <authorList>
            <person name="Kim J."/>
            <person name="Jeong S.E."/>
            <person name="Jung H.S."/>
            <person name="Jeon C.O."/>
        </authorList>
    </citation>
    <scope>NUCLEOTIDE SEQUENCE [LARGE SCALE GENOMIC DNA]</scope>
    <source>
        <strain evidence="2 3">5J-6</strain>
    </source>
</reference>
<accession>A0A6L8V9Y3</accession>